<evidence type="ECO:0000256" key="1">
    <source>
        <dbReference type="SAM" id="MobiDB-lite"/>
    </source>
</evidence>
<feature type="region of interest" description="Disordered" evidence="1">
    <location>
        <begin position="106"/>
        <end position="139"/>
    </location>
</feature>
<proteinExistence type="predicted"/>
<dbReference type="EMBL" id="FMSH01000308">
    <property type="protein sequence ID" value="SCU77917.1"/>
    <property type="molecule type" value="Genomic_DNA"/>
</dbReference>
<sequence>MAEGMSPPRTADPAAVRRMVGVRKLCTLLGGVKSGRRPHFNFGNARYSAEWLCLRTDLLGQAFWLHLDNEDDARYAAVSTQQGLFLGVVRAAPPLAPHAPFAVCAQGDSRAGKTPAAPSSEPRRRGRGVDSVCRSIARR</sequence>
<evidence type="ECO:0000313" key="2">
    <source>
        <dbReference type="EMBL" id="SCU77917.1"/>
    </source>
</evidence>
<dbReference type="AlphaFoldDB" id="A0A1K0IJQ5"/>
<name>A0A1K0IJQ5_CUPNE</name>
<reference evidence="2" key="1">
    <citation type="submission" date="2016-09" db="EMBL/GenBank/DDBJ databases">
        <authorList>
            <person name="Capua I."/>
            <person name="De Benedictis P."/>
            <person name="Joannis T."/>
            <person name="Lombin L.H."/>
            <person name="Cattoli G."/>
        </authorList>
    </citation>
    <scope>NUCLEOTIDE SEQUENCE</scope>
    <source>
        <strain evidence="2">B9</strain>
    </source>
</reference>
<accession>A0A1K0IJQ5</accession>
<organism evidence="2">
    <name type="scientific">Cupriavidus necator</name>
    <name type="common">Alcaligenes eutrophus</name>
    <name type="synonym">Ralstonia eutropha</name>
    <dbReference type="NCBI Taxonomy" id="106590"/>
    <lineage>
        <taxon>Bacteria</taxon>
        <taxon>Pseudomonadati</taxon>
        <taxon>Pseudomonadota</taxon>
        <taxon>Betaproteobacteria</taxon>
        <taxon>Burkholderiales</taxon>
        <taxon>Burkholderiaceae</taxon>
        <taxon>Cupriavidus</taxon>
    </lineage>
</organism>
<protein>
    <submittedName>
        <fullName evidence="2">Uncharacterized protein</fullName>
    </submittedName>
</protein>
<gene>
    <name evidence="2" type="ORF">CNECB9_3760095</name>
</gene>